<proteinExistence type="inferred from homology"/>
<sequence length="362" mass="40133">MLALVKYGLGKGETELREVPEPEIGDDDLLIEVKAAGICGSDIAYDNGEHPNHLNVPVVLGHEFSGVIAKKGKNVKKWQVGDRVVSDNTGYVCGECFACATGKYLMCPERKGIGYGMDGGFTDYVKINGDLLERNPKSLFRIPDNVSFEEAAILDPICNAYKAVVQESSIMPGEDIVIFGVGPLGLFSVQIAKIMGCANIIAVGLEADKERLEMAKKYGATHTIMSDVENLYERMDEITEKEKPRVIIDAAGVNLVVKQAIKIVRKGGEIIKIGFDKRPYQESLDDLLDFGITVKGHFGYDYESWKNCLHLLEIGKVDMKSMISHYIKLQDWQKGFELVRSKQAIKIIITKDNNLLEKTPLE</sequence>
<evidence type="ECO:0000256" key="3">
    <source>
        <dbReference type="ARBA" id="ARBA00023002"/>
    </source>
</evidence>
<comment type="caution">
    <text evidence="6">The sequence shown here is derived from an EMBL/GenBank/DDBJ whole genome shotgun (WGS) entry which is preliminary data.</text>
</comment>
<dbReference type="Gene3D" id="3.90.180.10">
    <property type="entry name" value="Medium-chain alcohol dehydrogenases, catalytic domain"/>
    <property type="match status" value="1"/>
</dbReference>
<dbReference type="SMART" id="SM00829">
    <property type="entry name" value="PKS_ER"/>
    <property type="match status" value="1"/>
</dbReference>
<comment type="cofactor">
    <cofactor evidence="4">
        <name>Zn(2+)</name>
        <dbReference type="ChEBI" id="CHEBI:29105"/>
    </cofactor>
</comment>
<dbReference type="GO" id="GO:0016491">
    <property type="term" value="F:oxidoreductase activity"/>
    <property type="evidence" value="ECO:0007669"/>
    <property type="project" value="UniProtKB-KW"/>
</dbReference>
<dbReference type="Gene3D" id="3.40.50.720">
    <property type="entry name" value="NAD(P)-binding Rossmann-like Domain"/>
    <property type="match status" value="1"/>
</dbReference>
<dbReference type="PROSITE" id="PS00059">
    <property type="entry name" value="ADH_ZINC"/>
    <property type="match status" value="1"/>
</dbReference>
<dbReference type="PANTHER" id="PTHR43401:SF2">
    <property type="entry name" value="L-THREONINE 3-DEHYDROGENASE"/>
    <property type="match status" value="1"/>
</dbReference>
<evidence type="ECO:0000256" key="4">
    <source>
        <dbReference type="RuleBase" id="RU361277"/>
    </source>
</evidence>
<dbReference type="SUPFAM" id="SSF50129">
    <property type="entry name" value="GroES-like"/>
    <property type="match status" value="1"/>
</dbReference>
<dbReference type="SUPFAM" id="SSF51735">
    <property type="entry name" value="NAD(P)-binding Rossmann-fold domains"/>
    <property type="match status" value="1"/>
</dbReference>
<evidence type="ECO:0000259" key="5">
    <source>
        <dbReference type="SMART" id="SM00829"/>
    </source>
</evidence>
<feature type="domain" description="Enoyl reductase (ER)" evidence="5">
    <location>
        <begin position="12"/>
        <end position="349"/>
    </location>
</feature>
<dbReference type="Pfam" id="PF08240">
    <property type="entry name" value="ADH_N"/>
    <property type="match status" value="1"/>
</dbReference>
<dbReference type="AlphaFoldDB" id="A0A3E4K4Q8"/>
<dbReference type="InterPro" id="IPR011032">
    <property type="entry name" value="GroES-like_sf"/>
</dbReference>
<dbReference type="RefSeq" id="WP_117636614.1">
    <property type="nucleotide sequence ID" value="NZ_AP031447.1"/>
</dbReference>
<dbReference type="InterPro" id="IPR036291">
    <property type="entry name" value="NAD(P)-bd_dom_sf"/>
</dbReference>
<organism evidence="6 7">
    <name type="scientific">Mediterraneibacter gnavus</name>
    <name type="common">Ruminococcus gnavus</name>
    <dbReference type="NCBI Taxonomy" id="33038"/>
    <lineage>
        <taxon>Bacteria</taxon>
        <taxon>Bacillati</taxon>
        <taxon>Bacillota</taxon>
        <taxon>Clostridia</taxon>
        <taxon>Lachnospirales</taxon>
        <taxon>Lachnospiraceae</taxon>
        <taxon>Mediterraneibacter</taxon>
    </lineage>
</organism>
<evidence type="ECO:0000313" key="7">
    <source>
        <dbReference type="Proteomes" id="UP000283834"/>
    </source>
</evidence>
<dbReference type="GO" id="GO:0008270">
    <property type="term" value="F:zinc ion binding"/>
    <property type="evidence" value="ECO:0007669"/>
    <property type="project" value="InterPro"/>
</dbReference>
<dbReference type="EMBL" id="QRWQ01000001">
    <property type="protein sequence ID" value="RGT41666.1"/>
    <property type="molecule type" value="Genomic_DNA"/>
</dbReference>
<keyword evidence="3" id="KW-0560">Oxidoreductase</keyword>
<keyword evidence="1 4" id="KW-0479">Metal-binding</keyword>
<evidence type="ECO:0000256" key="1">
    <source>
        <dbReference type="ARBA" id="ARBA00022723"/>
    </source>
</evidence>
<dbReference type="CDD" id="cd08258">
    <property type="entry name" value="Zn_ADH4"/>
    <property type="match status" value="1"/>
</dbReference>
<evidence type="ECO:0000256" key="2">
    <source>
        <dbReference type="ARBA" id="ARBA00022833"/>
    </source>
</evidence>
<reference evidence="6 7" key="1">
    <citation type="submission" date="2018-08" db="EMBL/GenBank/DDBJ databases">
        <title>A genome reference for cultivated species of the human gut microbiota.</title>
        <authorList>
            <person name="Zou Y."/>
            <person name="Xue W."/>
            <person name="Luo G."/>
        </authorList>
    </citation>
    <scope>NUCLEOTIDE SEQUENCE [LARGE SCALE GENOMIC DNA]</scope>
    <source>
        <strain evidence="6 7">AF19-16AC</strain>
    </source>
</reference>
<accession>A0A3E4K4Q8</accession>
<comment type="similarity">
    <text evidence="4">Belongs to the zinc-containing alcohol dehydrogenase family.</text>
</comment>
<dbReference type="PANTHER" id="PTHR43401">
    <property type="entry name" value="L-THREONINE 3-DEHYDROGENASE"/>
    <property type="match status" value="1"/>
</dbReference>
<dbReference type="InterPro" id="IPR050129">
    <property type="entry name" value="Zn_alcohol_dh"/>
</dbReference>
<evidence type="ECO:0000313" key="6">
    <source>
        <dbReference type="EMBL" id="RGT41666.1"/>
    </source>
</evidence>
<gene>
    <name evidence="6" type="ORF">DWX36_00040</name>
</gene>
<dbReference type="InterPro" id="IPR013149">
    <property type="entry name" value="ADH-like_C"/>
</dbReference>
<dbReference type="InterPro" id="IPR002328">
    <property type="entry name" value="ADH_Zn_CS"/>
</dbReference>
<dbReference type="Pfam" id="PF00107">
    <property type="entry name" value="ADH_zinc_N"/>
    <property type="match status" value="1"/>
</dbReference>
<dbReference type="InterPro" id="IPR020843">
    <property type="entry name" value="ER"/>
</dbReference>
<protein>
    <submittedName>
        <fullName evidence="6">Alcohol dehydrogenase</fullName>
    </submittedName>
</protein>
<dbReference type="InterPro" id="IPR013154">
    <property type="entry name" value="ADH-like_N"/>
</dbReference>
<name>A0A3E4K4Q8_MEDGN</name>
<keyword evidence="2 4" id="KW-0862">Zinc</keyword>
<dbReference type="Proteomes" id="UP000283834">
    <property type="component" value="Unassembled WGS sequence"/>
</dbReference>